<comment type="function">
    <text evidence="4">Involved in iron-sulfur (Fe-S) cluster assembly. May act as a regulator of Fe-S biogenesis.</text>
</comment>
<dbReference type="Pfam" id="PF01491">
    <property type="entry name" value="Frataxin_Cyay"/>
    <property type="match status" value="1"/>
</dbReference>
<dbReference type="SMART" id="SM01219">
    <property type="entry name" value="Frataxin_Cyay"/>
    <property type="match status" value="1"/>
</dbReference>
<dbReference type="HAMAP" id="MF_00142">
    <property type="entry name" value="CyaY"/>
    <property type="match status" value="1"/>
</dbReference>
<dbReference type="InterPro" id="IPR020895">
    <property type="entry name" value="Frataxin_CS"/>
</dbReference>
<proteinExistence type="inferred from homology"/>
<keyword evidence="2 4" id="KW-0479">Metal-binding</keyword>
<dbReference type="Proteomes" id="UP001371218">
    <property type="component" value="Unassembled WGS sequence"/>
</dbReference>
<comment type="caution">
    <text evidence="5">The sequence shown here is derived from an EMBL/GenBank/DDBJ whole genome shotgun (WGS) entry which is preliminary data.</text>
</comment>
<evidence type="ECO:0000256" key="4">
    <source>
        <dbReference type="HAMAP-Rule" id="MF_00142"/>
    </source>
</evidence>
<dbReference type="PANTHER" id="PTHR16821:SF2">
    <property type="entry name" value="FRATAXIN, MITOCHONDRIAL"/>
    <property type="match status" value="1"/>
</dbReference>
<dbReference type="EMBL" id="JBBUTG010000009">
    <property type="protein sequence ID" value="MEK8032102.1"/>
    <property type="molecule type" value="Genomic_DNA"/>
</dbReference>
<reference evidence="5 6" key="1">
    <citation type="submission" date="2024-04" db="EMBL/GenBank/DDBJ databases">
        <title>Novel species of the genus Ideonella isolated from streams.</title>
        <authorList>
            <person name="Lu H."/>
        </authorList>
    </citation>
    <scope>NUCLEOTIDE SEQUENCE [LARGE SCALE GENOMIC DNA]</scope>
    <source>
        <strain evidence="5 6">DXS29W</strain>
    </source>
</reference>
<dbReference type="SUPFAM" id="SSF55387">
    <property type="entry name" value="Frataxin/Nqo15-like"/>
    <property type="match status" value="1"/>
</dbReference>
<evidence type="ECO:0000313" key="5">
    <source>
        <dbReference type="EMBL" id="MEK8032102.1"/>
    </source>
</evidence>
<dbReference type="InterPro" id="IPR002908">
    <property type="entry name" value="Frataxin/CyaY"/>
</dbReference>
<dbReference type="PANTHER" id="PTHR16821">
    <property type="entry name" value="FRATAXIN"/>
    <property type="match status" value="1"/>
</dbReference>
<dbReference type="PROSITE" id="PS01344">
    <property type="entry name" value="FRATAXIN_1"/>
    <property type="match status" value="1"/>
</dbReference>
<evidence type="ECO:0000313" key="6">
    <source>
        <dbReference type="Proteomes" id="UP001371218"/>
    </source>
</evidence>
<evidence type="ECO:0000256" key="1">
    <source>
        <dbReference type="ARBA" id="ARBA00008183"/>
    </source>
</evidence>
<keyword evidence="3 4" id="KW-0408">Iron</keyword>
<dbReference type="PROSITE" id="PS50810">
    <property type="entry name" value="FRATAXIN_2"/>
    <property type="match status" value="1"/>
</dbReference>
<protein>
    <recommendedName>
        <fullName evidence="4">Iron-sulfur cluster assembly protein CyaY</fullName>
    </recommendedName>
</protein>
<keyword evidence="6" id="KW-1185">Reference proteome</keyword>
<dbReference type="NCBIfam" id="TIGR03421">
    <property type="entry name" value="FeS_CyaY"/>
    <property type="match status" value="1"/>
</dbReference>
<dbReference type="InterPro" id="IPR036524">
    <property type="entry name" value="Frataxin/CyaY_sf"/>
</dbReference>
<sequence>MTASDFTDAEYLKHASAALASIEARIDRWLDEDVIDIDSHRTGGLLELALPNGSKLIINTQPPLHELWLAAKAGGFHFRLQPSGQWLDTKDGVEFFQRLSEQASAQAGVALTFAPPAVNG</sequence>
<gene>
    <name evidence="4 5" type="primary">cyaY</name>
    <name evidence="5" type="ORF">AACH06_14845</name>
</gene>
<dbReference type="InterPro" id="IPR047584">
    <property type="entry name" value="CyaY"/>
</dbReference>
<name>A0ABU9BTB3_9BURK</name>
<accession>A0ABU9BTB3</accession>
<evidence type="ECO:0000256" key="3">
    <source>
        <dbReference type="ARBA" id="ARBA00023004"/>
    </source>
</evidence>
<organism evidence="5 6">
    <name type="scientific">Ideonella lacteola</name>
    <dbReference type="NCBI Taxonomy" id="2984193"/>
    <lineage>
        <taxon>Bacteria</taxon>
        <taxon>Pseudomonadati</taxon>
        <taxon>Pseudomonadota</taxon>
        <taxon>Betaproteobacteria</taxon>
        <taxon>Burkholderiales</taxon>
        <taxon>Sphaerotilaceae</taxon>
        <taxon>Ideonella</taxon>
    </lineage>
</organism>
<evidence type="ECO:0000256" key="2">
    <source>
        <dbReference type="ARBA" id="ARBA00022723"/>
    </source>
</evidence>
<comment type="similarity">
    <text evidence="1 4">Belongs to the frataxin family.</text>
</comment>
<dbReference type="Gene3D" id="3.30.920.10">
    <property type="entry name" value="Frataxin/CyaY"/>
    <property type="match status" value="1"/>
</dbReference>
<dbReference type="RefSeq" id="WP_341426516.1">
    <property type="nucleotide sequence ID" value="NZ_JBBUTG010000009.1"/>
</dbReference>